<protein>
    <submittedName>
        <fullName evidence="2">Anthrone oxygenase family protein</fullName>
    </submittedName>
</protein>
<dbReference type="Pfam" id="PF08592">
    <property type="entry name" value="Anthrone_oxy"/>
    <property type="match status" value="1"/>
</dbReference>
<evidence type="ECO:0000313" key="3">
    <source>
        <dbReference type="Proteomes" id="UP001595765"/>
    </source>
</evidence>
<evidence type="ECO:0000313" key="2">
    <source>
        <dbReference type="EMBL" id="MFC4030111.1"/>
    </source>
</evidence>
<dbReference type="Proteomes" id="UP001595765">
    <property type="component" value="Unassembled WGS sequence"/>
</dbReference>
<dbReference type="InterPro" id="IPR013901">
    <property type="entry name" value="Anthrone_oxy"/>
</dbReference>
<dbReference type="EMBL" id="JBHSBB010000001">
    <property type="protein sequence ID" value="MFC4030111.1"/>
    <property type="molecule type" value="Genomic_DNA"/>
</dbReference>
<sequence>MRDVLAVGTVVVVGLMVGVEFAVAVFVNPILDRLPDDGGLGARSDGARVLGRVMPFWYIGSVVLAAVWAALAWGGAGAPAIAAGAALLVLSVVMSVLLLVPINSRVATWSREGAPADWKRQVGRWDRFHYVRVAVIVLAFALFAVALAWSSA</sequence>
<organism evidence="2 3">
    <name type="scientific">Streptomyces polygonati</name>
    <dbReference type="NCBI Taxonomy" id="1617087"/>
    <lineage>
        <taxon>Bacteria</taxon>
        <taxon>Bacillati</taxon>
        <taxon>Actinomycetota</taxon>
        <taxon>Actinomycetes</taxon>
        <taxon>Kitasatosporales</taxon>
        <taxon>Streptomycetaceae</taxon>
        <taxon>Streptomyces</taxon>
    </lineage>
</organism>
<keyword evidence="3" id="KW-1185">Reference proteome</keyword>
<accession>A0ABV8HF94</accession>
<feature type="transmembrane region" description="Helical" evidence="1">
    <location>
        <begin position="80"/>
        <end position="102"/>
    </location>
</feature>
<dbReference type="RefSeq" id="WP_386425046.1">
    <property type="nucleotide sequence ID" value="NZ_JBHSBB010000001.1"/>
</dbReference>
<name>A0ABV8HF94_9ACTN</name>
<feature type="transmembrane region" description="Helical" evidence="1">
    <location>
        <begin position="56"/>
        <end position="74"/>
    </location>
</feature>
<evidence type="ECO:0000256" key="1">
    <source>
        <dbReference type="SAM" id="Phobius"/>
    </source>
</evidence>
<gene>
    <name evidence="2" type="ORF">ACFO3J_01340</name>
</gene>
<comment type="caution">
    <text evidence="2">The sequence shown here is derived from an EMBL/GenBank/DDBJ whole genome shotgun (WGS) entry which is preliminary data.</text>
</comment>
<keyword evidence="1" id="KW-0812">Transmembrane</keyword>
<feature type="transmembrane region" description="Helical" evidence="1">
    <location>
        <begin position="129"/>
        <end position="149"/>
    </location>
</feature>
<proteinExistence type="predicted"/>
<keyword evidence="1" id="KW-0472">Membrane</keyword>
<feature type="transmembrane region" description="Helical" evidence="1">
    <location>
        <begin position="6"/>
        <end position="27"/>
    </location>
</feature>
<reference evidence="3" key="1">
    <citation type="journal article" date="2019" name="Int. J. Syst. Evol. Microbiol.">
        <title>The Global Catalogue of Microorganisms (GCM) 10K type strain sequencing project: providing services to taxonomists for standard genome sequencing and annotation.</title>
        <authorList>
            <consortium name="The Broad Institute Genomics Platform"/>
            <consortium name="The Broad Institute Genome Sequencing Center for Infectious Disease"/>
            <person name="Wu L."/>
            <person name="Ma J."/>
        </authorList>
    </citation>
    <scope>NUCLEOTIDE SEQUENCE [LARGE SCALE GENOMIC DNA]</scope>
    <source>
        <strain evidence="3">CGMCC 4.7237</strain>
    </source>
</reference>
<keyword evidence="1" id="KW-1133">Transmembrane helix</keyword>